<sequence>MSRLPVQQFELYHQLMMPLLNIEADLEPAESNIIKSHARTALVFTQGMRDILDDLTFDYEIFEKLLFDLDDNYEVVKTEYATVRDPELKSIVDQLMTQMVKLQIEISDKLVDYKHANRA</sequence>
<reference evidence="1 2" key="1">
    <citation type="journal article" date="2012" name="Stand. Genomic Sci.">
        <title>Complete genome sequence of the sulfur compounds oxidizing chemolithoautotroph Sulfuricurvum kujiense type strain (YK-1(T)).</title>
        <authorList>
            <person name="Han C."/>
            <person name="Kotsyurbenko O."/>
            <person name="Chertkov O."/>
            <person name="Held B."/>
            <person name="Lapidus A."/>
            <person name="Nolan M."/>
            <person name="Lucas S."/>
            <person name="Hammon N."/>
            <person name="Deshpande S."/>
            <person name="Cheng J.F."/>
            <person name="Tapia R."/>
            <person name="Goodwin L.A."/>
            <person name="Pitluck S."/>
            <person name="Liolios K."/>
            <person name="Pagani I."/>
            <person name="Ivanova N."/>
            <person name="Mavromatis K."/>
            <person name="Mikhailova N."/>
            <person name="Pati A."/>
            <person name="Chen A."/>
            <person name="Palaniappan K."/>
            <person name="Land M."/>
            <person name="Hauser L."/>
            <person name="Chang Y.J."/>
            <person name="Jeffries C.D."/>
            <person name="Brambilla E.M."/>
            <person name="Rohde M."/>
            <person name="Spring S."/>
            <person name="Sikorski J."/>
            <person name="Goker M."/>
            <person name="Woyke T."/>
            <person name="Bristow J."/>
            <person name="Eisen J.A."/>
            <person name="Markowitz V."/>
            <person name="Hugenholtz P."/>
            <person name="Kyrpides N.C."/>
            <person name="Klenk H.P."/>
            <person name="Detter J.C."/>
        </authorList>
    </citation>
    <scope>NUCLEOTIDE SEQUENCE [LARGE SCALE GENOMIC DNA]</scope>
    <source>
        <strain evidence="2">ATCC BAA-921 / DSM 16994 / JCM 11577 / YK-1</strain>
    </source>
</reference>
<name>E4U0L9_SULKY</name>
<dbReference type="KEGG" id="sku:Sulku_1675"/>
<dbReference type="STRING" id="709032.Sulku_1675"/>
<evidence type="ECO:0000313" key="1">
    <source>
        <dbReference type="EMBL" id="ADR34336.1"/>
    </source>
</evidence>
<dbReference type="Proteomes" id="UP000008721">
    <property type="component" value="Chromosome"/>
</dbReference>
<protein>
    <submittedName>
        <fullName evidence="1">Uncharacterized protein</fullName>
    </submittedName>
</protein>
<accession>E4U0L9</accession>
<organism evidence="1 2">
    <name type="scientific">Sulfuricurvum kujiense (strain ATCC BAA-921 / DSM 16994 / JCM 11577 / YK-1)</name>
    <dbReference type="NCBI Taxonomy" id="709032"/>
    <lineage>
        <taxon>Bacteria</taxon>
        <taxon>Pseudomonadati</taxon>
        <taxon>Campylobacterota</taxon>
        <taxon>Epsilonproteobacteria</taxon>
        <taxon>Campylobacterales</taxon>
        <taxon>Sulfurimonadaceae</taxon>
        <taxon>Sulfuricurvum</taxon>
    </lineage>
</organism>
<evidence type="ECO:0000313" key="2">
    <source>
        <dbReference type="Proteomes" id="UP000008721"/>
    </source>
</evidence>
<dbReference type="EMBL" id="CP002355">
    <property type="protein sequence ID" value="ADR34336.1"/>
    <property type="molecule type" value="Genomic_DNA"/>
</dbReference>
<proteinExistence type="predicted"/>
<dbReference type="HOGENOM" id="CLU_2060223_0_0_7"/>
<dbReference type="RefSeq" id="WP_013460533.1">
    <property type="nucleotide sequence ID" value="NC_014762.1"/>
</dbReference>
<keyword evidence="2" id="KW-1185">Reference proteome</keyword>
<gene>
    <name evidence="1" type="ordered locus">Sulku_1675</name>
</gene>
<dbReference type="AlphaFoldDB" id="E4U0L9"/>